<organism evidence="1 2">
    <name type="scientific">Rattus norvegicus</name>
    <name type="common">Rat</name>
    <dbReference type="NCBI Taxonomy" id="10116"/>
    <lineage>
        <taxon>Eukaryota</taxon>
        <taxon>Metazoa</taxon>
        <taxon>Chordata</taxon>
        <taxon>Craniata</taxon>
        <taxon>Vertebrata</taxon>
        <taxon>Euteleostomi</taxon>
        <taxon>Mammalia</taxon>
        <taxon>Eutheria</taxon>
        <taxon>Euarchontoglires</taxon>
        <taxon>Glires</taxon>
        <taxon>Rodentia</taxon>
        <taxon>Myomorpha</taxon>
        <taxon>Muroidea</taxon>
        <taxon>Muridae</taxon>
        <taxon>Murinae</taxon>
        <taxon>Rattus</taxon>
    </lineage>
</organism>
<evidence type="ECO:0000313" key="2">
    <source>
        <dbReference type="Proteomes" id="UP000234681"/>
    </source>
</evidence>
<feature type="non-terminal residue" evidence="1">
    <location>
        <position position="58"/>
    </location>
</feature>
<dbReference type="AlphaFoldDB" id="A6KHA5"/>
<gene>
    <name evidence="1" type="ORF">rCG_23361</name>
</gene>
<name>A6KHA5_RAT</name>
<evidence type="ECO:0000313" key="1">
    <source>
        <dbReference type="EMBL" id="EDM14334.1"/>
    </source>
</evidence>
<sequence length="58" mass="6427">MASPCSCTGMVLRGSSFRDVLRKNSMISESLVGRKNKQVSSRDLIFMSLTRHSSFSLS</sequence>
<proteinExistence type="predicted"/>
<protein>
    <submittedName>
        <fullName evidence="1">RCG23361</fullName>
    </submittedName>
</protein>
<accession>A6KHA5</accession>
<dbReference type="EMBL" id="CH474049">
    <property type="protein sequence ID" value="EDM14334.1"/>
    <property type="molecule type" value="Genomic_DNA"/>
</dbReference>
<dbReference type="Proteomes" id="UP000234681">
    <property type="component" value="Chromosome 15"/>
</dbReference>
<reference evidence="1 2" key="1">
    <citation type="submission" date="2005-07" db="EMBL/GenBank/DDBJ databases">
        <authorList>
            <person name="Mural R.J."/>
            <person name="Li P.W."/>
            <person name="Adams M.D."/>
            <person name="Amanatides P.G."/>
            <person name="Baden-Tillson H."/>
            <person name="Barnstead M."/>
            <person name="Chin S.H."/>
            <person name="Dew I."/>
            <person name="Evans C.A."/>
            <person name="Ferriera S."/>
            <person name="Flanigan M."/>
            <person name="Fosler C."/>
            <person name="Glodek A."/>
            <person name="Gu Z."/>
            <person name="Holt R.A."/>
            <person name="Jennings D."/>
            <person name="Kraft C.L."/>
            <person name="Lu F."/>
            <person name="Nguyen T."/>
            <person name="Nusskern D.R."/>
            <person name="Pfannkoch C.M."/>
            <person name="Sitter C."/>
            <person name="Sutton G.G."/>
            <person name="Venter J.C."/>
            <person name="Wang Z."/>
            <person name="Woodage T."/>
            <person name="Zheng X.H."/>
            <person name="Zhong F."/>
        </authorList>
    </citation>
    <scope>NUCLEOTIDE SEQUENCE [LARGE SCALE GENOMIC DNA]</scope>
    <source>
        <strain>BN</strain>
        <strain evidence="2">Sprague-Dawley</strain>
    </source>
</reference>